<feature type="chain" id="PRO_5011692096" evidence="1">
    <location>
        <begin position="31"/>
        <end position="202"/>
    </location>
</feature>
<sequence length="202" mass="20732">MHTSPSGNFLWRRTLIAASLALGLNAAAQAGDTAPPEPHSDSVGAAITDTAITANVKAKLLGVEGLKHSNISVTTTNGVVTLSGTASSAKAKATAEQIASRINGVKSVDDQLQAGTQSGMDKMAHKTERVASDSWITTKVKSELMADSVSKGFEVSVSTSHGVVMLKGDLLSQDAIDHVKALAGKVKGVKSVDTSLLRIAGN</sequence>
<gene>
    <name evidence="3" type="ORF">SAMN04488038_101253</name>
</gene>
<dbReference type="EMBL" id="FOFS01000001">
    <property type="protein sequence ID" value="SEP70943.1"/>
    <property type="molecule type" value="Genomic_DNA"/>
</dbReference>
<feature type="signal peptide" evidence="1">
    <location>
        <begin position="1"/>
        <end position="30"/>
    </location>
</feature>
<dbReference type="PROSITE" id="PS50914">
    <property type="entry name" value="BON"/>
    <property type="match status" value="2"/>
</dbReference>
<protein>
    <submittedName>
        <fullName evidence="3">Hyperosmotically inducible protein</fullName>
    </submittedName>
</protein>
<accession>A0A1H9A362</accession>
<dbReference type="RefSeq" id="WP_093280928.1">
    <property type="nucleotide sequence ID" value="NZ_FOFS01000001.1"/>
</dbReference>
<reference evidence="3 4" key="1">
    <citation type="submission" date="2016-10" db="EMBL/GenBank/DDBJ databases">
        <authorList>
            <person name="de Groot N.N."/>
        </authorList>
    </citation>
    <scope>NUCLEOTIDE SEQUENCE [LARGE SCALE GENOMIC DNA]</scope>
    <source>
        <strain evidence="3 4">DSM 25927</strain>
    </source>
</reference>
<dbReference type="PANTHER" id="PTHR34606">
    <property type="entry name" value="BON DOMAIN-CONTAINING PROTEIN"/>
    <property type="match status" value="1"/>
</dbReference>
<feature type="domain" description="BON" evidence="2">
    <location>
        <begin position="48"/>
        <end position="116"/>
    </location>
</feature>
<organism evidence="3 4">
    <name type="scientific">Solimonas aquatica</name>
    <dbReference type="NCBI Taxonomy" id="489703"/>
    <lineage>
        <taxon>Bacteria</taxon>
        <taxon>Pseudomonadati</taxon>
        <taxon>Pseudomonadota</taxon>
        <taxon>Gammaproteobacteria</taxon>
        <taxon>Nevskiales</taxon>
        <taxon>Nevskiaceae</taxon>
        <taxon>Solimonas</taxon>
    </lineage>
</organism>
<dbReference type="STRING" id="489703.SAMN04488038_101253"/>
<dbReference type="InterPro" id="IPR014004">
    <property type="entry name" value="Transpt-assoc_nodulatn_dom_bac"/>
</dbReference>
<dbReference type="PANTHER" id="PTHR34606:SF15">
    <property type="entry name" value="BON DOMAIN-CONTAINING PROTEIN"/>
    <property type="match status" value="1"/>
</dbReference>
<evidence type="ECO:0000259" key="2">
    <source>
        <dbReference type="PROSITE" id="PS50914"/>
    </source>
</evidence>
<name>A0A1H9A362_9GAMM</name>
<dbReference type="AlphaFoldDB" id="A0A1H9A362"/>
<dbReference type="OrthoDB" id="9783990at2"/>
<dbReference type="InterPro" id="IPR051686">
    <property type="entry name" value="Lipoprotein_DolP"/>
</dbReference>
<feature type="domain" description="BON" evidence="2">
    <location>
        <begin position="132"/>
        <end position="201"/>
    </location>
</feature>
<dbReference type="Gene3D" id="3.30.1340.30">
    <property type="match status" value="2"/>
</dbReference>
<dbReference type="Pfam" id="PF04972">
    <property type="entry name" value="BON"/>
    <property type="match status" value="2"/>
</dbReference>
<evidence type="ECO:0000313" key="3">
    <source>
        <dbReference type="EMBL" id="SEP70943.1"/>
    </source>
</evidence>
<dbReference type="InterPro" id="IPR007055">
    <property type="entry name" value="BON_dom"/>
</dbReference>
<proteinExistence type="predicted"/>
<evidence type="ECO:0000313" key="4">
    <source>
        <dbReference type="Proteomes" id="UP000199233"/>
    </source>
</evidence>
<evidence type="ECO:0000256" key="1">
    <source>
        <dbReference type="SAM" id="SignalP"/>
    </source>
</evidence>
<keyword evidence="4" id="KW-1185">Reference proteome</keyword>
<dbReference type="SMART" id="SM00749">
    <property type="entry name" value="BON"/>
    <property type="match status" value="2"/>
</dbReference>
<dbReference type="Proteomes" id="UP000199233">
    <property type="component" value="Unassembled WGS sequence"/>
</dbReference>
<keyword evidence="1" id="KW-0732">Signal</keyword>